<dbReference type="SUPFAM" id="SSF57196">
    <property type="entry name" value="EGF/Laminin"/>
    <property type="match status" value="1"/>
</dbReference>
<dbReference type="PROSITE" id="PS50025">
    <property type="entry name" value="LAM_G_DOMAIN"/>
    <property type="match status" value="1"/>
</dbReference>
<dbReference type="SUPFAM" id="SSF49899">
    <property type="entry name" value="Concanavalin A-like lectins/glucanases"/>
    <property type="match status" value="1"/>
</dbReference>
<keyword evidence="3" id="KW-0325">Glycoprotein</keyword>
<dbReference type="InterPro" id="IPR013320">
    <property type="entry name" value="ConA-like_dom_sf"/>
</dbReference>
<dbReference type="PROSITE" id="PS01186">
    <property type="entry name" value="EGF_2"/>
    <property type="match status" value="3"/>
</dbReference>
<dbReference type="PROSITE" id="PS50026">
    <property type="entry name" value="EGF_3"/>
    <property type="match status" value="1"/>
</dbReference>
<evidence type="ECO:0000256" key="1">
    <source>
        <dbReference type="ARBA" id="ARBA00022737"/>
    </source>
</evidence>
<comment type="caution">
    <text evidence="7">The sequence shown here is derived from an EMBL/GenBank/DDBJ whole genome shotgun (WGS) entry which is preliminary data.</text>
</comment>
<feature type="domain" description="EGF-like" evidence="6">
    <location>
        <begin position="121"/>
        <end position="157"/>
    </location>
</feature>
<keyword evidence="1" id="KW-0677">Repeat</keyword>
<keyword evidence="8" id="KW-1185">Reference proteome</keyword>
<sequence>MVNLSIDGSSPLTMDNFGKHYTLNNEAPLYVGGIPVDVNSAAFCLWHILNGMSFHGCIQNLYIKNELQNFTKLQMKLGVVPGCEPCHKLYCLHGICQPNSTLGPMCHCEAGWGALHCNQLTDSHCHGHKCVHRQCVPLDTLSYSCQCQNGYSEDLCNQAGAPAEPWRGLQCLHGHCQALATKGAHCVCDPGFLGELCDRESECWENPVQDFHQVQRGYAVCQTTWPQSWVECQGSCPGQGCCQGLQLKQSKFTFECSDETSFAEEL</sequence>
<keyword evidence="2 4" id="KW-1015">Disulfide bond</keyword>
<gene>
    <name evidence="7" type="primary">SLIT1_1</name>
    <name evidence="7" type="ORF">P7K49_014524</name>
</gene>
<comment type="caution">
    <text evidence="4">Lacks conserved residue(s) required for the propagation of feature annotation.</text>
</comment>
<evidence type="ECO:0000259" key="5">
    <source>
        <dbReference type="PROSITE" id="PS50025"/>
    </source>
</evidence>
<dbReference type="SMART" id="SM00181">
    <property type="entry name" value="EGF"/>
    <property type="match status" value="3"/>
</dbReference>
<dbReference type="Gene3D" id="2.10.25.10">
    <property type="entry name" value="Laminin"/>
    <property type="match status" value="2"/>
</dbReference>
<accession>A0ABQ9VKF4</accession>
<dbReference type="InterPro" id="IPR000742">
    <property type="entry name" value="EGF"/>
</dbReference>
<dbReference type="Proteomes" id="UP001266305">
    <property type="component" value="Unassembled WGS sequence"/>
</dbReference>
<feature type="disulfide bond" evidence="4">
    <location>
        <begin position="125"/>
        <end position="135"/>
    </location>
</feature>
<name>A0ABQ9VKF4_SAGOE</name>
<proteinExistence type="predicted"/>
<feature type="disulfide bond" evidence="4">
    <location>
        <begin position="147"/>
        <end position="156"/>
    </location>
</feature>
<protein>
    <submittedName>
        <fullName evidence="7">Slit 1 protein</fullName>
    </submittedName>
</protein>
<evidence type="ECO:0000313" key="7">
    <source>
        <dbReference type="EMBL" id="KAK2109359.1"/>
    </source>
</evidence>
<dbReference type="InterPro" id="IPR001791">
    <property type="entry name" value="Laminin_G"/>
</dbReference>
<dbReference type="PROSITE" id="PS00022">
    <property type="entry name" value="EGF_1"/>
    <property type="match status" value="1"/>
</dbReference>
<dbReference type="EMBL" id="JASSZA010000006">
    <property type="protein sequence ID" value="KAK2109359.1"/>
    <property type="molecule type" value="Genomic_DNA"/>
</dbReference>
<evidence type="ECO:0000256" key="2">
    <source>
        <dbReference type="ARBA" id="ARBA00023157"/>
    </source>
</evidence>
<dbReference type="Pfam" id="PF02210">
    <property type="entry name" value="Laminin_G_2"/>
    <property type="match status" value="1"/>
</dbReference>
<dbReference type="Gene3D" id="2.60.120.200">
    <property type="match status" value="1"/>
</dbReference>
<organism evidence="7 8">
    <name type="scientific">Saguinus oedipus</name>
    <name type="common">Cotton-top tamarin</name>
    <name type="synonym">Oedipomidas oedipus</name>
    <dbReference type="NCBI Taxonomy" id="9490"/>
    <lineage>
        <taxon>Eukaryota</taxon>
        <taxon>Metazoa</taxon>
        <taxon>Chordata</taxon>
        <taxon>Craniata</taxon>
        <taxon>Vertebrata</taxon>
        <taxon>Euteleostomi</taxon>
        <taxon>Mammalia</taxon>
        <taxon>Eutheria</taxon>
        <taxon>Euarchontoglires</taxon>
        <taxon>Primates</taxon>
        <taxon>Haplorrhini</taxon>
        <taxon>Platyrrhini</taxon>
        <taxon>Cebidae</taxon>
        <taxon>Callitrichinae</taxon>
        <taxon>Saguinus</taxon>
    </lineage>
</organism>
<evidence type="ECO:0000313" key="8">
    <source>
        <dbReference type="Proteomes" id="UP001266305"/>
    </source>
</evidence>
<feature type="domain" description="Laminin G" evidence="5">
    <location>
        <begin position="1"/>
        <end position="83"/>
    </location>
</feature>
<evidence type="ECO:0000259" key="6">
    <source>
        <dbReference type="PROSITE" id="PS50026"/>
    </source>
</evidence>
<evidence type="ECO:0000256" key="4">
    <source>
        <dbReference type="PROSITE-ProRule" id="PRU00076"/>
    </source>
</evidence>
<keyword evidence="4" id="KW-0245">EGF-like domain</keyword>
<evidence type="ECO:0000256" key="3">
    <source>
        <dbReference type="ARBA" id="ARBA00023180"/>
    </source>
</evidence>
<reference evidence="7 8" key="1">
    <citation type="submission" date="2023-05" db="EMBL/GenBank/DDBJ databases">
        <title>B98-5 Cell Line De Novo Hybrid Assembly: An Optical Mapping Approach.</title>
        <authorList>
            <person name="Kananen K."/>
            <person name="Auerbach J.A."/>
            <person name="Kautto E."/>
            <person name="Blachly J.S."/>
        </authorList>
    </citation>
    <scope>NUCLEOTIDE SEQUENCE [LARGE SCALE GENOMIC DNA]</scope>
    <source>
        <strain evidence="7">B95-8</strain>
        <tissue evidence="7">Cell line</tissue>
    </source>
</reference>
<dbReference type="CDD" id="cd00110">
    <property type="entry name" value="LamG"/>
    <property type="match status" value="1"/>
</dbReference>